<evidence type="ECO:0000256" key="11">
    <source>
        <dbReference type="RuleBase" id="RU362068"/>
    </source>
</evidence>
<dbReference type="EC" id="1.1.1.169" evidence="4 11"/>
<evidence type="ECO:0000256" key="4">
    <source>
        <dbReference type="ARBA" id="ARBA00013014"/>
    </source>
</evidence>
<dbReference type="InterPro" id="IPR051402">
    <property type="entry name" value="KPR-Related"/>
</dbReference>
<dbReference type="EMBL" id="CP058214">
    <property type="protein sequence ID" value="QPC43514.1"/>
    <property type="molecule type" value="Genomic_DNA"/>
</dbReference>
<feature type="domain" description="Ketopantoate reductase C-terminal" evidence="13">
    <location>
        <begin position="185"/>
        <end position="306"/>
    </location>
</feature>
<protein>
    <recommendedName>
        <fullName evidence="5 11">2-dehydropantoate 2-reductase</fullName>
        <ecNumber evidence="4 11">1.1.1.169</ecNumber>
    </recommendedName>
    <alternativeName>
        <fullName evidence="9 11">Ketopantoate reductase</fullName>
    </alternativeName>
</protein>
<evidence type="ECO:0000256" key="6">
    <source>
        <dbReference type="ARBA" id="ARBA00022655"/>
    </source>
</evidence>
<dbReference type="Proteomes" id="UP000593594">
    <property type="component" value="Chromosome"/>
</dbReference>
<evidence type="ECO:0000256" key="2">
    <source>
        <dbReference type="ARBA" id="ARBA00004994"/>
    </source>
</evidence>
<dbReference type="InterPro" id="IPR036291">
    <property type="entry name" value="NAD(P)-bd_dom_sf"/>
</dbReference>
<dbReference type="GO" id="GO:0015940">
    <property type="term" value="P:pantothenate biosynthetic process"/>
    <property type="evidence" value="ECO:0007669"/>
    <property type="project" value="UniProtKB-UniPathway"/>
</dbReference>
<evidence type="ECO:0000256" key="7">
    <source>
        <dbReference type="ARBA" id="ARBA00022857"/>
    </source>
</evidence>
<dbReference type="SUPFAM" id="SSF48179">
    <property type="entry name" value="6-phosphogluconate dehydrogenase C-terminal domain-like"/>
    <property type="match status" value="1"/>
</dbReference>
<dbReference type="SUPFAM" id="SSF51735">
    <property type="entry name" value="NAD(P)-binding Rossmann-fold domains"/>
    <property type="match status" value="1"/>
</dbReference>
<comment type="function">
    <text evidence="1 11">Catalyzes the NADPH-dependent reduction of ketopantoate into pantoic acid.</text>
</comment>
<evidence type="ECO:0000256" key="9">
    <source>
        <dbReference type="ARBA" id="ARBA00032024"/>
    </source>
</evidence>
<dbReference type="InterPro" id="IPR003710">
    <property type="entry name" value="ApbA"/>
</dbReference>
<comment type="pathway">
    <text evidence="2 11">Cofactor biosynthesis; (R)-pantothenate biosynthesis; (R)-pantoate from 3-methyl-2-oxobutanoate: step 2/2.</text>
</comment>
<dbReference type="InterPro" id="IPR008927">
    <property type="entry name" value="6-PGluconate_DH-like_C_sf"/>
</dbReference>
<dbReference type="KEGG" id="kmn:HW532_12900"/>
<dbReference type="FunFam" id="1.10.1040.10:FF:000017">
    <property type="entry name" value="2-dehydropantoate 2-reductase"/>
    <property type="match status" value="1"/>
</dbReference>
<evidence type="ECO:0000256" key="8">
    <source>
        <dbReference type="ARBA" id="ARBA00023002"/>
    </source>
</evidence>
<dbReference type="NCBIfam" id="TIGR00745">
    <property type="entry name" value="apbA_panE"/>
    <property type="match status" value="1"/>
</dbReference>
<accession>A0A7S8HCJ4</accession>
<comment type="catalytic activity">
    <reaction evidence="10 11">
        <text>(R)-pantoate + NADP(+) = 2-dehydropantoate + NADPH + H(+)</text>
        <dbReference type="Rhea" id="RHEA:16233"/>
        <dbReference type="ChEBI" id="CHEBI:11561"/>
        <dbReference type="ChEBI" id="CHEBI:15378"/>
        <dbReference type="ChEBI" id="CHEBI:15980"/>
        <dbReference type="ChEBI" id="CHEBI:57783"/>
        <dbReference type="ChEBI" id="CHEBI:58349"/>
        <dbReference type="EC" id="1.1.1.169"/>
    </reaction>
</comment>
<dbReference type="Pfam" id="PF08546">
    <property type="entry name" value="ApbA_C"/>
    <property type="match status" value="1"/>
</dbReference>
<sequence>MAPDPTLKRIAVMGTGGVGGYFGARLKAAGHDVSFIARGAHLDALKTSGLTVASPLGDLALAPVTASNDPAEIGPVDAIVFAVKLGDTESAAERCRPLLKPETSLFTFQNGVESAARIGAAIGAEHVVPGVAYIAATIAAPGVIRHTGQMAKLVFGETDGRASARCEAFAAACREAGIDHELSGDITLALWQKFIRLAPLAGVTALTRHPVGPIRENARTRALLGEAVAEAIAVARAEGAAMGREEADAVLAWFDGLPAEMTSSMAGDLERGKPLELDGLNGALVRLAERHGLDVPAHRFITQALELQKEGAA</sequence>
<gene>
    <name evidence="14" type="ORF">HW532_12900</name>
</gene>
<dbReference type="GO" id="GO:0005737">
    <property type="term" value="C:cytoplasm"/>
    <property type="evidence" value="ECO:0007669"/>
    <property type="project" value="TreeGrafter"/>
</dbReference>
<dbReference type="InterPro" id="IPR013332">
    <property type="entry name" value="KPR_N"/>
</dbReference>
<dbReference type="PANTHER" id="PTHR21708">
    <property type="entry name" value="PROBABLE 2-DEHYDROPANTOATE 2-REDUCTASE"/>
    <property type="match status" value="1"/>
</dbReference>
<evidence type="ECO:0000256" key="10">
    <source>
        <dbReference type="ARBA" id="ARBA00048793"/>
    </source>
</evidence>
<dbReference type="NCBIfam" id="NF005091">
    <property type="entry name" value="PRK06522.2-2"/>
    <property type="match status" value="1"/>
</dbReference>
<reference evidence="14 15" key="1">
    <citation type="submission" date="2020-06" db="EMBL/GenBank/DDBJ databases">
        <title>Genome sequence of 2 isolates from Red Sea Mangroves.</title>
        <authorList>
            <person name="Sefrji F."/>
            <person name="Michoud G."/>
            <person name="Merlino G."/>
            <person name="Daffonchio D."/>
        </authorList>
    </citation>
    <scope>NUCLEOTIDE SEQUENCE [LARGE SCALE GENOMIC DNA]</scope>
    <source>
        <strain evidence="14 15">R1DC25</strain>
    </source>
</reference>
<dbReference type="InterPro" id="IPR013752">
    <property type="entry name" value="KPA_reductase"/>
</dbReference>
<evidence type="ECO:0000259" key="13">
    <source>
        <dbReference type="Pfam" id="PF08546"/>
    </source>
</evidence>
<keyword evidence="8 11" id="KW-0560">Oxidoreductase</keyword>
<feature type="domain" description="Ketopantoate reductase N-terminal" evidence="12">
    <location>
        <begin position="10"/>
        <end position="159"/>
    </location>
</feature>
<evidence type="ECO:0000256" key="5">
    <source>
        <dbReference type="ARBA" id="ARBA00019465"/>
    </source>
</evidence>
<organism evidence="14 15">
    <name type="scientific">Kaustia mangrovi</name>
    <dbReference type="NCBI Taxonomy" id="2593653"/>
    <lineage>
        <taxon>Bacteria</taxon>
        <taxon>Pseudomonadati</taxon>
        <taxon>Pseudomonadota</taxon>
        <taxon>Alphaproteobacteria</taxon>
        <taxon>Hyphomicrobiales</taxon>
        <taxon>Parvibaculaceae</taxon>
        <taxon>Kaustia</taxon>
    </lineage>
</organism>
<evidence type="ECO:0000259" key="12">
    <source>
        <dbReference type="Pfam" id="PF02558"/>
    </source>
</evidence>
<name>A0A7S8HCJ4_9HYPH</name>
<evidence type="ECO:0000313" key="15">
    <source>
        <dbReference type="Proteomes" id="UP000593594"/>
    </source>
</evidence>
<dbReference type="Pfam" id="PF02558">
    <property type="entry name" value="ApbA"/>
    <property type="match status" value="1"/>
</dbReference>
<keyword evidence="6 11" id="KW-0566">Pantothenate biosynthesis</keyword>
<evidence type="ECO:0000256" key="1">
    <source>
        <dbReference type="ARBA" id="ARBA00002919"/>
    </source>
</evidence>
<dbReference type="PANTHER" id="PTHR21708:SF26">
    <property type="entry name" value="2-DEHYDROPANTOATE 2-REDUCTASE"/>
    <property type="match status" value="1"/>
</dbReference>
<keyword evidence="15" id="KW-1185">Reference proteome</keyword>
<dbReference type="Gene3D" id="3.40.50.720">
    <property type="entry name" value="NAD(P)-binding Rossmann-like Domain"/>
    <property type="match status" value="1"/>
</dbReference>
<comment type="similarity">
    <text evidence="3 11">Belongs to the ketopantoate reductase family.</text>
</comment>
<keyword evidence="7 11" id="KW-0521">NADP</keyword>
<dbReference type="InterPro" id="IPR013328">
    <property type="entry name" value="6PGD_dom2"/>
</dbReference>
<dbReference type="RefSeq" id="WP_213160878.1">
    <property type="nucleotide sequence ID" value="NZ_CP058214.1"/>
</dbReference>
<dbReference type="UniPathway" id="UPA00028">
    <property type="reaction ID" value="UER00004"/>
</dbReference>
<evidence type="ECO:0000313" key="14">
    <source>
        <dbReference type="EMBL" id="QPC43514.1"/>
    </source>
</evidence>
<evidence type="ECO:0000256" key="3">
    <source>
        <dbReference type="ARBA" id="ARBA00007870"/>
    </source>
</evidence>
<dbReference type="GO" id="GO:0008677">
    <property type="term" value="F:2-dehydropantoate 2-reductase activity"/>
    <property type="evidence" value="ECO:0007669"/>
    <property type="project" value="UniProtKB-EC"/>
</dbReference>
<dbReference type="Gene3D" id="1.10.1040.10">
    <property type="entry name" value="N-(1-d-carboxylethyl)-l-norvaline Dehydrogenase, domain 2"/>
    <property type="match status" value="1"/>
</dbReference>
<proteinExistence type="inferred from homology"/>
<dbReference type="AlphaFoldDB" id="A0A7S8HCJ4"/>
<dbReference type="FunFam" id="3.40.50.720:FF:000307">
    <property type="entry name" value="2-dehydropantoate 2-reductase"/>
    <property type="match status" value="1"/>
</dbReference>